<reference evidence="1" key="1">
    <citation type="submission" date="2024-06" db="EMBL/GenBank/DDBJ databases">
        <title>Draft Genome Sequence of Deinococcus sonorensis Type Strain KR-87, a Biofilm Producing Representative of the Genus Deinococcus.</title>
        <authorList>
            <person name="Boren L.S."/>
            <person name="Grosso R.A."/>
            <person name="Hugenberg-Cox A.N."/>
            <person name="Hill J.T.E."/>
            <person name="Albert C.M."/>
            <person name="Tuohy J.M."/>
        </authorList>
    </citation>
    <scope>NUCLEOTIDE SEQUENCE</scope>
    <source>
        <strain evidence="1">KR-87</strain>
        <plasmid evidence="1">pDson02</plasmid>
    </source>
</reference>
<organism evidence="1">
    <name type="scientific">Deinococcus sonorensis KR-87</name>
    <dbReference type="NCBI Taxonomy" id="694439"/>
    <lineage>
        <taxon>Bacteria</taxon>
        <taxon>Thermotogati</taxon>
        <taxon>Deinococcota</taxon>
        <taxon>Deinococci</taxon>
        <taxon>Deinococcales</taxon>
        <taxon>Deinococcaceae</taxon>
        <taxon>Deinococcus</taxon>
    </lineage>
</organism>
<dbReference type="KEGG" id="dsc:ABOD76_20570"/>
<dbReference type="EMBL" id="CP158300">
    <property type="protein sequence ID" value="XBV87445.1"/>
    <property type="molecule type" value="Genomic_DNA"/>
</dbReference>
<evidence type="ECO:0000313" key="1">
    <source>
        <dbReference type="EMBL" id="XBV87445.1"/>
    </source>
</evidence>
<dbReference type="AlphaFoldDB" id="A0AAU7UG90"/>
<proteinExistence type="predicted"/>
<geneLocation type="plasmid" evidence="1">
    <name>pDson02</name>
</geneLocation>
<protein>
    <submittedName>
        <fullName evidence="1">Uncharacterized protein</fullName>
    </submittedName>
</protein>
<gene>
    <name evidence="1" type="ORF">ABOD76_20570</name>
</gene>
<sequence length="217" mass="23997">MVYLRFVSARNADFPAFLAAPLTGVALSIPSSLPIWGLGGHITRAELFLRLIQLFQAEPVRPDALELPDAKDIDRMDFFAMQSAVISECRTGAVDVLDSAARLASAPLRRVRELIDLRAFCQAALMPVMGQLEIDRNYGHTLAEPLRITFDHDLDRLLTSLDPHGPYRVLWEDHRHRGVILARGELAMACSTNLVSPWVPGPELSRLLGCAPYTLGS</sequence>
<dbReference type="RefSeq" id="WP_350245594.1">
    <property type="nucleotide sequence ID" value="NZ_CP158300.1"/>
</dbReference>
<keyword evidence="1" id="KW-0614">Plasmid</keyword>
<name>A0AAU7UG90_9DEIO</name>
<accession>A0AAU7UG90</accession>